<dbReference type="EMBL" id="JAQQWM010000006">
    <property type="protein sequence ID" value="KAK8060026.1"/>
    <property type="molecule type" value="Genomic_DNA"/>
</dbReference>
<evidence type="ECO:0000256" key="1">
    <source>
        <dbReference type="SAM" id="MobiDB-lite"/>
    </source>
</evidence>
<feature type="region of interest" description="Disordered" evidence="1">
    <location>
        <begin position="28"/>
        <end position="70"/>
    </location>
</feature>
<evidence type="ECO:0008006" key="7">
    <source>
        <dbReference type="Google" id="ProtNLM"/>
    </source>
</evidence>
<feature type="compositionally biased region" description="Basic residues" evidence="1">
    <location>
        <begin position="745"/>
        <end position="760"/>
    </location>
</feature>
<comment type="caution">
    <text evidence="5">The sequence shown here is derived from an EMBL/GenBank/DDBJ whole genome shotgun (WGS) entry which is preliminary data.</text>
</comment>
<dbReference type="PANTHER" id="PTHR46411:SF2">
    <property type="entry name" value="AAA+ ATPASE DOMAIN-CONTAINING PROTEIN"/>
    <property type="match status" value="1"/>
</dbReference>
<proteinExistence type="predicted"/>
<dbReference type="Pfam" id="PF23232">
    <property type="entry name" value="AAA_lid_13"/>
    <property type="match status" value="1"/>
</dbReference>
<dbReference type="InterPro" id="IPR054289">
    <property type="entry name" value="DUF7025"/>
</dbReference>
<evidence type="ECO:0000259" key="4">
    <source>
        <dbReference type="Pfam" id="PF23232"/>
    </source>
</evidence>
<dbReference type="Pfam" id="PF00004">
    <property type="entry name" value="AAA"/>
    <property type="match status" value="1"/>
</dbReference>
<organism evidence="5 6">
    <name type="scientific">Apiospora saccharicola</name>
    <dbReference type="NCBI Taxonomy" id="335842"/>
    <lineage>
        <taxon>Eukaryota</taxon>
        <taxon>Fungi</taxon>
        <taxon>Dikarya</taxon>
        <taxon>Ascomycota</taxon>
        <taxon>Pezizomycotina</taxon>
        <taxon>Sordariomycetes</taxon>
        <taxon>Xylariomycetidae</taxon>
        <taxon>Amphisphaeriales</taxon>
        <taxon>Apiosporaceae</taxon>
        <taxon>Apiospora</taxon>
    </lineage>
</organism>
<feature type="compositionally biased region" description="Low complexity" evidence="1">
    <location>
        <begin position="55"/>
        <end position="65"/>
    </location>
</feature>
<feature type="compositionally biased region" description="Basic residues" evidence="1">
    <location>
        <begin position="660"/>
        <end position="672"/>
    </location>
</feature>
<keyword evidence="6" id="KW-1185">Reference proteome</keyword>
<feature type="domain" description="AAA+ ATPase lid" evidence="4">
    <location>
        <begin position="514"/>
        <end position="635"/>
    </location>
</feature>
<evidence type="ECO:0000259" key="2">
    <source>
        <dbReference type="Pfam" id="PF00004"/>
    </source>
</evidence>
<dbReference type="PANTHER" id="PTHR46411">
    <property type="entry name" value="FAMILY ATPASE, PUTATIVE-RELATED"/>
    <property type="match status" value="1"/>
</dbReference>
<feature type="domain" description="DUF7025" evidence="3">
    <location>
        <begin position="5"/>
        <end position="160"/>
    </location>
</feature>
<reference evidence="5 6" key="1">
    <citation type="submission" date="2023-01" db="EMBL/GenBank/DDBJ databases">
        <title>Analysis of 21 Apiospora genomes using comparative genomics revels a genus with tremendous synthesis potential of carbohydrate active enzymes and secondary metabolites.</title>
        <authorList>
            <person name="Sorensen T."/>
        </authorList>
    </citation>
    <scope>NUCLEOTIDE SEQUENCE [LARGE SCALE GENOMIC DNA]</scope>
    <source>
        <strain evidence="5 6">CBS 83171</strain>
    </source>
</reference>
<dbReference type="InterPro" id="IPR027417">
    <property type="entry name" value="P-loop_NTPase"/>
</dbReference>
<feature type="non-terminal residue" evidence="5">
    <location>
        <position position="1"/>
    </location>
</feature>
<dbReference type="SUPFAM" id="SSF52540">
    <property type="entry name" value="P-loop containing nucleoside triphosphate hydrolases"/>
    <property type="match status" value="1"/>
</dbReference>
<name>A0ABR1UM89_9PEZI</name>
<protein>
    <recommendedName>
        <fullName evidence="7">AAA+ ATPase domain-containing protein</fullName>
    </recommendedName>
</protein>
<gene>
    <name evidence="5" type="ORF">PG996_009956</name>
</gene>
<feature type="domain" description="ATPase AAA-type core" evidence="2">
    <location>
        <begin position="444"/>
        <end position="507"/>
    </location>
</feature>
<evidence type="ECO:0000259" key="3">
    <source>
        <dbReference type="Pfam" id="PF22942"/>
    </source>
</evidence>
<feature type="region of interest" description="Disordered" evidence="1">
    <location>
        <begin position="657"/>
        <end position="760"/>
    </location>
</feature>
<dbReference type="InterPro" id="IPR003959">
    <property type="entry name" value="ATPase_AAA_core"/>
</dbReference>
<dbReference type="Proteomes" id="UP001446871">
    <property type="component" value="Unassembled WGS sequence"/>
</dbReference>
<accession>A0ABR1UM89</accession>
<evidence type="ECO:0000313" key="6">
    <source>
        <dbReference type="Proteomes" id="UP001446871"/>
    </source>
</evidence>
<dbReference type="InterPro" id="IPR056599">
    <property type="entry name" value="AAA_lid_fung"/>
</dbReference>
<evidence type="ECO:0000313" key="5">
    <source>
        <dbReference type="EMBL" id="KAK8060026.1"/>
    </source>
</evidence>
<sequence>PSGRESVQFRDLWMLFQPRGLIYTPHSQQNHVRLPRSPNLPFHRILPRLPPGKQSTSSNSTSGNGPPLPPPIKVPPVHEWNEPLTPQAYKIISVVGGMPKLIQHGGLSNKTDACTPLMVLCYYISFTWTEYACICDVFPFAPFDGERGITSLATYPFEYARDYMASEAPEGDHSAPVEATMIDFLSGRGHSFIQVSEASHRLYEGLTVGRDQEEINTPVIIDLQLAHRNGHAHMNPRASLPSSDFFAYDGIEDGSAPEVHLGQNYHAERDWHWTHQLRLIDKARADMVNTLKCYPSISSTTPGAIEEVKHAMEEDGHVFLLPGTVWAFALRLRKWVSLDLSLVKPIVNQADWEDLILPSGHKSMVRAVESHAAGSRSTGAHVKHAADIDIVHGKVNIFKGKGCVILLHGEPGVGKTSTAGDIGYDPEDVQDNLDRLLGLTQIWGCVVLLDEADVFLAKRSRDDVKRNGLVSVFLRILEYYQGILFLSTNRVGSIDDAFRSRLHLTLYYPKLGPKQTLAIWNVKLRRLEDPNRKRLEYGQEPIEVQKGQILRYAKKKWKRLGWNGRQIRNAFQTAVALAEFEANKASSSHHHDGEVEEEGRGIPPAPVRPVMTKKHFKTVAKASVQFDEYLFHTHGGSDLATNTRKEQVRWDYELRDSRKDQHHHHHHHHHQRLGGDHRLSSDSSSSESSSSSDSDSDANSGSSLSADSAISDDGNSGGFSDNSSEDRKKKWKKKTTGSGAGKERGKSKKGSQGKKHKSRK</sequence>
<dbReference type="Pfam" id="PF22942">
    <property type="entry name" value="DUF7025"/>
    <property type="match status" value="1"/>
</dbReference>
<feature type="region of interest" description="Disordered" evidence="1">
    <location>
        <begin position="582"/>
        <end position="608"/>
    </location>
</feature>
<feature type="compositionally biased region" description="Low complexity" evidence="1">
    <location>
        <begin position="681"/>
        <end position="722"/>
    </location>
</feature>
<dbReference type="Gene3D" id="3.40.50.300">
    <property type="entry name" value="P-loop containing nucleotide triphosphate hydrolases"/>
    <property type="match status" value="1"/>
</dbReference>